<sequence>MSYLNRPEGEMDMMIGFFLMNGFCVAHVSRAIRLGALKSMKKASEGIDCIVEEKQLDDETSQQCVVEKRNSDEVENQVHLPKLSLQSDENFRVLRSVQIEETHANTSSIVRQNLLGPLSFDDLHYT</sequence>
<dbReference type="EMBL" id="KN716150">
    <property type="protein sequence ID" value="KJH53716.1"/>
    <property type="molecule type" value="Genomic_DNA"/>
</dbReference>
<dbReference type="Proteomes" id="UP000053766">
    <property type="component" value="Unassembled WGS sequence"/>
</dbReference>
<keyword evidence="3" id="KW-1185">Reference proteome</keyword>
<gene>
    <name evidence="2" type="ORF">DICVIV_00145</name>
</gene>
<protein>
    <submittedName>
        <fullName evidence="2">Uncharacterized protein</fullName>
    </submittedName>
</protein>
<dbReference type="AlphaFoldDB" id="A0A0D8YGB4"/>
<organism evidence="2 3">
    <name type="scientific">Dictyocaulus viviparus</name>
    <name type="common">Bovine lungworm</name>
    <dbReference type="NCBI Taxonomy" id="29172"/>
    <lineage>
        <taxon>Eukaryota</taxon>
        <taxon>Metazoa</taxon>
        <taxon>Ecdysozoa</taxon>
        <taxon>Nematoda</taxon>
        <taxon>Chromadorea</taxon>
        <taxon>Rhabditida</taxon>
        <taxon>Rhabditina</taxon>
        <taxon>Rhabditomorpha</taxon>
        <taxon>Strongyloidea</taxon>
        <taxon>Metastrongylidae</taxon>
        <taxon>Dictyocaulus</taxon>
    </lineage>
</organism>
<keyword evidence="1" id="KW-0812">Transmembrane</keyword>
<proteinExistence type="predicted"/>
<accession>A0A0D8YGB4</accession>
<evidence type="ECO:0000313" key="2">
    <source>
        <dbReference type="EMBL" id="KJH53716.1"/>
    </source>
</evidence>
<evidence type="ECO:0000256" key="1">
    <source>
        <dbReference type="SAM" id="Phobius"/>
    </source>
</evidence>
<feature type="transmembrane region" description="Helical" evidence="1">
    <location>
        <begin position="13"/>
        <end position="32"/>
    </location>
</feature>
<name>A0A0D8YGB4_DICVI</name>
<reference evidence="3" key="2">
    <citation type="journal article" date="2016" name="Sci. Rep.">
        <title>Dictyocaulus viviparus genome, variome and transcriptome elucidate lungworm biology and support future intervention.</title>
        <authorList>
            <person name="McNulty S.N."/>
            <person name="Strube C."/>
            <person name="Rosa B.A."/>
            <person name="Martin J.C."/>
            <person name="Tyagi R."/>
            <person name="Choi Y.J."/>
            <person name="Wang Q."/>
            <person name="Hallsworth Pepin K."/>
            <person name="Zhang X."/>
            <person name="Ozersky P."/>
            <person name="Wilson R.K."/>
            <person name="Sternberg P.W."/>
            <person name="Gasser R.B."/>
            <person name="Mitreva M."/>
        </authorList>
    </citation>
    <scope>NUCLEOTIDE SEQUENCE [LARGE SCALE GENOMIC DNA]</scope>
    <source>
        <strain evidence="3">HannoverDv2000</strain>
    </source>
</reference>
<dbReference type="OrthoDB" id="5876932at2759"/>
<evidence type="ECO:0000313" key="3">
    <source>
        <dbReference type="Proteomes" id="UP000053766"/>
    </source>
</evidence>
<reference evidence="2 3" key="1">
    <citation type="submission" date="2013-11" db="EMBL/GenBank/DDBJ databases">
        <title>Draft genome of the bovine lungworm Dictyocaulus viviparus.</title>
        <authorList>
            <person name="Mitreva M."/>
        </authorList>
    </citation>
    <scope>NUCLEOTIDE SEQUENCE [LARGE SCALE GENOMIC DNA]</scope>
    <source>
        <strain evidence="2 3">HannoverDv2000</strain>
    </source>
</reference>
<keyword evidence="1" id="KW-1133">Transmembrane helix</keyword>
<keyword evidence="1" id="KW-0472">Membrane</keyword>